<feature type="compositionally biased region" description="Basic and acidic residues" evidence="1">
    <location>
        <begin position="45"/>
        <end position="82"/>
    </location>
</feature>
<name>A0ABV9SX30_9BACT</name>
<accession>A0ABV9SX30</accession>
<dbReference type="Proteomes" id="UP001595818">
    <property type="component" value="Unassembled WGS sequence"/>
</dbReference>
<evidence type="ECO:0008006" key="4">
    <source>
        <dbReference type="Google" id="ProtNLM"/>
    </source>
</evidence>
<evidence type="ECO:0000313" key="3">
    <source>
        <dbReference type="Proteomes" id="UP001595818"/>
    </source>
</evidence>
<feature type="region of interest" description="Disordered" evidence="1">
    <location>
        <begin position="24"/>
        <end position="90"/>
    </location>
</feature>
<dbReference type="EMBL" id="JBHSJJ010000002">
    <property type="protein sequence ID" value="MFC4870911.1"/>
    <property type="molecule type" value="Genomic_DNA"/>
</dbReference>
<gene>
    <name evidence="2" type="ORF">ACFPFU_04380</name>
</gene>
<feature type="compositionally biased region" description="Acidic residues" evidence="1">
    <location>
        <begin position="32"/>
        <end position="44"/>
    </location>
</feature>
<reference evidence="3" key="1">
    <citation type="journal article" date="2019" name="Int. J. Syst. Evol. Microbiol.">
        <title>The Global Catalogue of Microorganisms (GCM) 10K type strain sequencing project: providing services to taxonomists for standard genome sequencing and annotation.</title>
        <authorList>
            <consortium name="The Broad Institute Genomics Platform"/>
            <consortium name="The Broad Institute Genome Sequencing Center for Infectious Disease"/>
            <person name="Wu L."/>
            <person name="Ma J."/>
        </authorList>
    </citation>
    <scope>NUCLEOTIDE SEQUENCE [LARGE SCALE GENOMIC DNA]</scope>
    <source>
        <strain evidence="3">CGMCC 4.7466</strain>
    </source>
</reference>
<comment type="caution">
    <text evidence="2">The sequence shown here is derived from an EMBL/GenBank/DDBJ whole genome shotgun (WGS) entry which is preliminary data.</text>
</comment>
<evidence type="ECO:0000256" key="1">
    <source>
        <dbReference type="SAM" id="MobiDB-lite"/>
    </source>
</evidence>
<keyword evidence="3" id="KW-1185">Reference proteome</keyword>
<sequence>MKTAIYNRKYLWLFLLLIEAQAKKKKKISDRDVDDEEGVEEFIDADPRTVPDPDRQKAPKEEPDSMGRSEEAKKQSSSETDRYKHRKKSN</sequence>
<protein>
    <recommendedName>
        <fullName evidence="4">Secreted protein</fullName>
    </recommendedName>
</protein>
<proteinExistence type="predicted"/>
<dbReference type="RefSeq" id="WP_377061896.1">
    <property type="nucleotide sequence ID" value="NZ_JBHSJJ010000002.1"/>
</dbReference>
<evidence type="ECO:0000313" key="2">
    <source>
        <dbReference type="EMBL" id="MFC4870911.1"/>
    </source>
</evidence>
<organism evidence="2 3">
    <name type="scientific">Negadavirga shengliensis</name>
    <dbReference type="NCBI Taxonomy" id="1389218"/>
    <lineage>
        <taxon>Bacteria</taxon>
        <taxon>Pseudomonadati</taxon>
        <taxon>Bacteroidota</taxon>
        <taxon>Cytophagia</taxon>
        <taxon>Cytophagales</taxon>
        <taxon>Cyclobacteriaceae</taxon>
        <taxon>Negadavirga</taxon>
    </lineage>
</organism>